<feature type="compositionally biased region" description="Basic and acidic residues" evidence="9">
    <location>
        <begin position="87"/>
        <end position="97"/>
    </location>
</feature>
<evidence type="ECO:0000256" key="1">
    <source>
        <dbReference type="ARBA" id="ARBA00000198"/>
    </source>
</evidence>
<feature type="region of interest" description="Disordered" evidence="9">
    <location>
        <begin position="86"/>
        <end position="118"/>
    </location>
</feature>
<dbReference type="GO" id="GO:0046654">
    <property type="term" value="P:tetrahydrofolate biosynthetic process"/>
    <property type="evidence" value="ECO:0007669"/>
    <property type="project" value="UniProtKB-UniPathway"/>
</dbReference>
<gene>
    <name evidence="11" type="ORF">D2E24_0062</name>
</gene>
<dbReference type="GO" id="GO:0005524">
    <property type="term" value="F:ATP binding"/>
    <property type="evidence" value="ECO:0007669"/>
    <property type="project" value="UniProtKB-KW"/>
</dbReference>
<dbReference type="Gene3D" id="3.30.70.560">
    <property type="entry name" value="7,8-Dihydro-6-hydroxymethylpterin-pyrophosphokinase HPPK"/>
    <property type="match status" value="1"/>
</dbReference>
<evidence type="ECO:0000256" key="3">
    <source>
        <dbReference type="ARBA" id="ARBA00013253"/>
    </source>
</evidence>
<keyword evidence="8" id="KW-0289">Folate biosynthesis</keyword>
<dbReference type="OrthoDB" id="9808041at2"/>
<dbReference type="Proteomes" id="UP000287470">
    <property type="component" value="Unassembled WGS sequence"/>
</dbReference>
<dbReference type="EC" id="2.7.6.3" evidence="3"/>
<keyword evidence="5" id="KW-0547">Nucleotide-binding</keyword>
<evidence type="ECO:0000256" key="2">
    <source>
        <dbReference type="ARBA" id="ARBA00005051"/>
    </source>
</evidence>
<dbReference type="InterPro" id="IPR000550">
    <property type="entry name" value="Hppk"/>
</dbReference>
<feature type="domain" description="7,8-dihydro-6-hydroxymethylpterin-pyrophosphokinase" evidence="10">
    <location>
        <begin position="136"/>
        <end position="250"/>
    </location>
</feature>
<dbReference type="GO" id="GO:0046656">
    <property type="term" value="P:folic acid biosynthetic process"/>
    <property type="evidence" value="ECO:0007669"/>
    <property type="project" value="UniProtKB-KW"/>
</dbReference>
<protein>
    <recommendedName>
        <fullName evidence="3">2-amino-4-hydroxy-6-hydroxymethyldihydropteridine diphosphokinase</fullName>
        <ecNumber evidence="3">2.7.6.3</ecNumber>
    </recommendedName>
</protein>
<organism evidence="11 12">
    <name type="scientific">Bifidobacterium samirii</name>
    <dbReference type="NCBI Taxonomy" id="2306974"/>
    <lineage>
        <taxon>Bacteria</taxon>
        <taxon>Bacillati</taxon>
        <taxon>Actinomycetota</taxon>
        <taxon>Actinomycetes</taxon>
        <taxon>Bifidobacteriales</taxon>
        <taxon>Bifidobacteriaceae</taxon>
        <taxon>Bifidobacterium</taxon>
    </lineage>
</organism>
<proteinExistence type="predicted"/>
<keyword evidence="6 11" id="KW-0418">Kinase</keyword>
<evidence type="ECO:0000313" key="12">
    <source>
        <dbReference type="Proteomes" id="UP000287470"/>
    </source>
</evidence>
<dbReference type="AlphaFoldDB" id="A0A430FWV8"/>
<dbReference type="GO" id="GO:0016301">
    <property type="term" value="F:kinase activity"/>
    <property type="evidence" value="ECO:0007669"/>
    <property type="project" value="UniProtKB-KW"/>
</dbReference>
<evidence type="ECO:0000256" key="4">
    <source>
        <dbReference type="ARBA" id="ARBA00022679"/>
    </source>
</evidence>
<accession>A0A430FWV8</accession>
<name>A0A430FWV8_9BIFI</name>
<evidence type="ECO:0000313" key="11">
    <source>
        <dbReference type="EMBL" id="RSX58766.1"/>
    </source>
</evidence>
<dbReference type="GO" id="GO:0003848">
    <property type="term" value="F:2-amino-4-hydroxy-6-hydroxymethyldihydropteridine diphosphokinase activity"/>
    <property type="evidence" value="ECO:0007669"/>
    <property type="project" value="UniProtKB-EC"/>
</dbReference>
<dbReference type="EMBL" id="QXGK01000001">
    <property type="protein sequence ID" value="RSX58766.1"/>
    <property type="molecule type" value="Genomic_DNA"/>
</dbReference>
<dbReference type="InterPro" id="IPR035907">
    <property type="entry name" value="Hppk_sf"/>
</dbReference>
<evidence type="ECO:0000256" key="5">
    <source>
        <dbReference type="ARBA" id="ARBA00022741"/>
    </source>
</evidence>
<keyword evidence="12" id="KW-1185">Reference proteome</keyword>
<dbReference type="Pfam" id="PF01288">
    <property type="entry name" value="HPPK"/>
    <property type="match status" value="1"/>
</dbReference>
<keyword evidence="7" id="KW-0067">ATP-binding</keyword>
<dbReference type="UniPathway" id="UPA00077">
    <property type="reaction ID" value="UER00155"/>
</dbReference>
<sequence length="285" mass="29052">MDIRGANVTLRIGGDGDGGLDEATAAALAGRLHVDVIVHCDDPAVETLLAGMDVTVSVEPASDGGAAVGEGANAAFPTVVEQGVKQCGDREAARDAESNGGVPGSASDGTSGEMAGHNAGDIVGVDTDAFRTAIISMDTTSADAETRFRTAIVAIDGIVGNQVDGISPLYHVSRFDRPDAMAAVIQITTRLDARTLIAALGDVEAAVGGGLDLDLVDMPGVHADDPDCRVPWPSARTRAAVLAPWLDMDPDARLDGDPVSFLLAMAPDAAQVGMLSDNWIIGGTL</sequence>
<comment type="pathway">
    <text evidence="2">Cofactor biosynthesis; tetrahydrofolate biosynthesis; 2-amino-4-hydroxy-6-hydroxymethyl-7,8-dihydropteridine diphosphate from 7,8-dihydroneopterin triphosphate: step 4/4.</text>
</comment>
<comment type="caution">
    <text evidence="11">The sequence shown here is derived from an EMBL/GenBank/DDBJ whole genome shotgun (WGS) entry which is preliminary data.</text>
</comment>
<evidence type="ECO:0000256" key="8">
    <source>
        <dbReference type="ARBA" id="ARBA00022909"/>
    </source>
</evidence>
<reference evidence="11 12" key="1">
    <citation type="submission" date="2018-09" db="EMBL/GenBank/DDBJ databases">
        <title>Characterization of the phylogenetic diversity of five novel species belonging to the genus Bifidobacterium.</title>
        <authorList>
            <person name="Lugli G.A."/>
            <person name="Duranti S."/>
            <person name="Milani C."/>
        </authorList>
    </citation>
    <scope>NUCLEOTIDE SEQUENCE [LARGE SCALE GENOMIC DNA]</scope>
    <source>
        <strain evidence="11 12">2033B</strain>
    </source>
</reference>
<evidence type="ECO:0000256" key="6">
    <source>
        <dbReference type="ARBA" id="ARBA00022777"/>
    </source>
</evidence>
<dbReference type="SUPFAM" id="SSF55083">
    <property type="entry name" value="6-hydroxymethyl-7,8-dihydropterin pyrophosphokinase, HPPK"/>
    <property type="match status" value="1"/>
</dbReference>
<evidence type="ECO:0000256" key="9">
    <source>
        <dbReference type="SAM" id="MobiDB-lite"/>
    </source>
</evidence>
<evidence type="ECO:0000256" key="7">
    <source>
        <dbReference type="ARBA" id="ARBA00022840"/>
    </source>
</evidence>
<comment type="catalytic activity">
    <reaction evidence="1">
        <text>6-hydroxymethyl-7,8-dihydropterin + ATP = (7,8-dihydropterin-6-yl)methyl diphosphate + AMP + H(+)</text>
        <dbReference type="Rhea" id="RHEA:11412"/>
        <dbReference type="ChEBI" id="CHEBI:15378"/>
        <dbReference type="ChEBI" id="CHEBI:30616"/>
        <dbReference type="ChEBI" id="CHEBI:44841"/>
        <dbReference type="ChEBI" id="CHEBI:72950"/>
        <dbReference type="ChEBI" id="CHEBI:456215"/>
        <dbReference type="EC" id="2.7.6.3"/>
    </reaction>
</comment>
<keyword evidence="4" id="KW-0808">Transferase</keyword>
<evidence type="ECO:0000259" key="10">
    <source>
        <dbReference type="Pfam" id="PF01288"/>
    </source>
</evidence>